<feature type="compositionally biased region" description="Basic residues" evidence="5">
    <location>
        <begin position="183"/>
        <end position="192"/>
    </location>
</feature>
<evidence type="ECO:0000256" key="5">
    <source>
        <dbReference type="SAM" id="MobiDB-lite"/>
    </source>
</evidence>
<dbReference type="EMBL" id="HBUE01104761">
    <property type="protein sequence ID" value="CAG6486554.1"/>
    <property type="molecule type" value="Transcribed_RNA"/>
</dbReference>
<evidence type="ECO:0000256" key="3">
    <source>
        <dbReference type="ARBA" id="ARBA00022833"/>
    </source>
</evidence>
<feature type="region of interest" description="Disordered" evidence="5">
    <location>
        <begin position="1378"/>
        <end position="1424"/>
    </location>
</feature>
<protein>
    <submittedName>
        <fullName evidence="7">Zinc finger SWIM domain-containing protein 6</fullName>
    </submittedName>
</protein>
<dbReference type="PANTHER" id="PTHR22619">
    <property type="entry name" value="ZINC FINGER SWIM DOMAIN CONTAINING PROTEIN 4, 5, 6"/>
    <property type="match status" value="1"/>
</dbReference>
<name>A0A8D8C3U6_CULPI</name>
<reference evidence="7" key="1">
    <citation type="submission" date="2021-05" db="EMBL/GenBank/DDBJ databases">
        <authorList>
            <person name="Alioto T."/>
            <person name="Alioto T."/>
            <person name="Gomez Garrido J."/>
        </authorList>
    </citation>
    <scope>NUCLEOTIDE SEQUENCE</scope>
</reference>
<dbReference type="PROSITE" id="PS50966">
    <property type="entry name" value="ZF_SWIM"/>
    <property type="match status" value="1"/>
</dbReference>
<organism evidence="7">
    <name type="scientific">Culex pipiens</name>
    <name type="common">House mosquito</name>
    <dbReference type="NCBI Taxonomy" id="7175"/>
    <lineage>
        <taxon>Eukaryota</taxon>
        <taxon>Metazoa</taxon>
        <taxon>Ecdysozoa</taxon>
        <taxon>Arthropoda</taxon>
        <taxon>Hexapoda</taxon>
        <taxon>Insecta</taxon>
        <taxon>Pterygota</taxon>
        <taxon>Neoptera</taxon>
        <taxon>Endopterygota</taxon>
        <taxon>Diptera</taxon>
        <taxon>Nematocera</taxon>
        <taxon>Culicoidea</taxon>
        <taxon>Culicidae</taxon>
        <taxon>Culicinae</taxon>
        <taxon>Culicini</taxon>
        <taxon>Culex</taxon>
        <taxon>Culex</taxon>
    </lineage>
</organism>
<keyword evidence="3" id="KW-0862">Zinc</keyword>
<feature type="region of interest" description="Disordered" evidence="5">
    <location>
        <begin position="137"/>
        <end position="268"/>
    </location>
</feature>
<sequence length="2178" mass="239474">MLCCESAAGGSGGAGCSRNQGGNRMMGSNGPMRQPDSLLDITARLVAQNEPFQKIEERYDRIPEPVQRRIIYWSFPRNEKDICMYSSLSRVSSINSVEPQSLSFCAGLKLVESGCVEDVLQVGFHLSGVVWSYPPNHNHRHSSSSSNVPSGGRNDLPYHPYANVNVNNNHHHHPHNNYIGNNNHHHNPHNHRPLTPPPLHQAAPLPPPPGGPPGGPPMAAGAMAVVIPPPPGIAQPVPPQYNNNPNIDRDGFNNISTSSSSGSGAGHMEENKKFKVSVSFDRCKITSVTCSCDTKDIFWCHHVVALALYRIRNAETVKLRVPISETLLQMNRQQLQKFIQYLISEHHTEVLPTAQRLADEILQQRSEINSICGAPDPTAGASKDDDHSWHLDESQVCEAVKTYLGQGSYYYSSKHLNSLFGKVREMLRAQDSNGARMLTLITEQFLNDPRLVLWKNHGTPMTEKCRQLWDQLGALWVCIVLNPKSTQIERLHWKALLEKWSKSDVCPQEDPDLRTSTRESIRERSNRERERDRNRFFRENNLRNMMYYNQNNANANDQYRRNYNDQHFNGPPQEGHNNGQNENYDSSESDSDSDEDMEEANEPENGENDRADAANAPNEQNRNVDVDVANILQDINFGVNGEAGKPEENDYINLNLLNENSRLNPILPENDDSSRESMDVDNDAALPGPSGLNNGSKNPCICGAEKCGCNRPVFFDELKPSKFFDCEASSFMVTEDANQGCEPLKENELDLVHEGPVELGGDVEDKVDNKTCDILRKDGSVLNSFEDLAVPGPSGLGRMSLASKPVAEISRPAPADDCKCHSDSDSLIASCSSNNESGACSGSSSSEDKLQKSEESAQSSQANEDKEAPREEDQNKVNQNDAEEPQPGPSRAAAAGYGNNKRPQAALANERNNAENNARPCKRLKLNNGNWLGKNVNKTPRTIFHKALDAVSMTWDNDHLKFILESESYSLLSQNSVQIAGSSKSTSNSPSSKTNFNTLGQPLWHEQISMTAARIDSLRSHGHIEAALRLSVSVVRTMREIQRDAQALWHRHKPKIPEVKPTPEPVCSCPGPSKPVEPPQQFPSSSSSASSSSSSSSSSRKGEMPPPPVPGPSSSSSSSSSSKVSCQCPAHQSHMQPPPPPPPPVPPHQQQFQQHPQMKKDCSKCLQIKCYYESVGSSSSSSKHNYYNSMIRSSSSRNGMICHSSKCNPFIPPPAEMFRNPQPHCSRDYRYMKFNMPPPQHHMHHHHHGHGHQPPNVPPLIGPPPPAGPHHHMHMPNHGAVPPPPAVMPGAEHPPPPPMGPKCNCPVHKDDTAGPSSQPVPPPAVPGSSSAHPAPPPPPPLAPFHPQEAMPRPPIPSCAQHDKNQCCIKNMCCKIQASRGPSSSAAGPSSAPQSSSSSSSSSSSQFMPPPPQPQPPGPCNCGIHPGGHHGPMYGGPMYGGPMTGPMPGPSTSRCVAKPYDRPPPAYQECDMNGCSSKAKPSSSSSSSSREAAAGPSFGSLAAVKVHQPECALHKKCGEAGGSSSSSGSSKSKTSTSGSYGATKVTSLLDPIKINRKPNCLSKCIDCSVGCEVEFPLDAIACIFDCLTEACIMPEAMVNEMSRMAYEIGANGQGNAAAPEDVNIIPPKYRHIPVPGSKDRYETYLTLAFEAAILALSKQRIMPHGLYAQHVVCKQQDQLISRLRNIDLDQMLIDVLKSLSIQLLEGGPTSGLGEMIHPESVPMHTLARFLFASLLNQYPDLAFNIGLRAMRFPILENVNEGSINGIEMQHNNFMQSPYPRWWTLGHLETQQCSLSSTMMSAAKGDTKRLSAVLENARRNIHSSSHLFKLAQDAFRFATPENGPRSQTLLGVAFELGLQVMRMTLTCLNWRRREMVRWLVTCASHVGLEALMSIMQNWYHLFTPTEATGPVATTIMSHSTIMRLNLNFRQQDELSNCARTLALQCATKDPPNCALNALTLCENDAMAFETAYHIVIDAATHIMTSSQLFTIARYMEHRGYPSRAYNLAMLAMKNVQLQYNQDTHPAINDIHWACALSHSLGKAELSKMIPLVIKNVQCATVLSDILRRCSVPTHGMHNFNAHGRGNNMRQCMKLSYDREPLNQLLEAAVSAYVNTTHSRLSHISPRHYSDFIDFLSKARDTFMLARDGPAHFSRLIENITIAYKGKKKLVRQVRQRFQFV</sequence>
<feature type="compositionally biased region" description="Pro residues" evidence="5">
    <location>
        <begin position="1072"/>
        <end position="1081"/>
    </location>
</feature>
<dbReference type="GO" id="GO:0031462">
    <property type="term" value="C:Cul2-RING ubiquitin ligase complex"/>
    <property type="evidence" value="ECO:0007669"/>
    <property type="project" value="TreeGrafter"/>
</dbReference>
<dbReference type="EMBL" id="HBUE01104762">
    <property type="protein sequence ID" value="CAG6486556.1"/>
    <property type="molecule type" value="Transcribed_RNA"/>
</dbReference>
<evidence type="ECO:0000256" key="4">
    <source>
        <dbReference type="PROSITE-ProRule" id="PRU00325"/>
    </source>
</evidence>
<feature type="compositionally biased region" description="Low complexity" evidence="5">
    <location>
        <begin position="832"/>
        <end position="845"/>
    </location>
</feature>
<feature type="domain" description="SWIM-type" evidence="6">
    <location>
        <begin position="274"/>
        <end position="311"/>
    </location>
</feature>
<feature type="region of interest" description="Disordered" evidence="5">
    <location>
        <begin position="663"/>
        <end position="692"/>
    </location>
</feature>
<dbReference type="PANTHER" id="PTHR22619:SF0">
    <property type="entry name" value="ZINC FINGER SWIM DOMAIN-CONTAINING PROTEIN 6-LIKE PROTEIN"/>
    <property type="match status" value="1"/>
</dbReference>
<feature type="region of interest" description="Disordered" evidence="5">
    <location>
        <begin position="1052"/>
        <end position="1158"/>
    </location>
</feature>
<dbReference type="InterPro" id="IPR048370">
    <property type="entry name" value="ZSWIM4-8_C"/>
</dbReference>
<keyword evidence="2 4" id="KW-0863">Zinc-finger</keyword>
<feature type="region of interest" description="Disordered" evidence="5">
    <location>
        <begin position="832"/>
        <end position="897"/>
    </location>
</feature>
<feature type="compositionally biased region" description="Basic and acidic residues" evidence="5">
    <location>
        <begin position="846"/>
        <end position="855"/>
    </location>
</feature>
<feature type="compositionally biased region" description="Low complexity" evidence="5">
    <location>
        <begin position="217"/>
        <end position="226"/>
    </location>
</feature>
<feature type="compositionally biased region" description="Basic and acidic residues" evidence="5">
    <location>
        <begin position="511"/>
        <end position="536"/>
    </location>
</feature>
<feature type="compositionally biased region" description="Pro residues" evidence="5">
    <location>
        <begin position="194"/>
        <end position="216"/>
    </location>
</feature>
<feature type="compositionally biased region" description="Basic residues" evidence="5">
    <location>
        <begin position="1241"/>
        <end position="1251"/>
    </location>
</feature>
<feature type="compositionally biased region" description="Pro residues" evidence="5">
    <location>
        <begin position="1333"/>
        <end position="1343"/>
    </location>
</feature>
<feature type="compositionally biased region" description="Low complexity" evidence="5">
    <location>
        <begin position="1378"/>
        <end position="1406"/>
    </location>
</feature>
<keyword evidence="1" id="KW-0479">Metal-binding</keyword>
<feature type="compositionally biased region" description="Acidic residues" evidence="5">
    <location>
        <begin position="585"/>
        <end position="606"/>
    </location>
</feature>
<feature type="compositionally biased region" description="Pro residues" evidence="5">
    <location>
        <begin position="1255"/>
        <end position="1268"/>
    </location>
</feature>
<evidence type="ECO:0000313" key="7">
    <source>
        <dbReference type="EMBL" id="CAG6486556.1"/>
    </source>
</evidence>
<evidence type="ECO:0000256" key="2">
    <source>
        <dbReference type="ARBA" id="ARBA00022771"/>
    </source>
</evidence>
<dbReference type="GO" id="GO:0008270">
    <property type="term" value="F:zinc ion binding"/>
    <property type="evidence" value="ECO:0007669"/>
    <property type="project" value="UniProtKB-KW"/>
</dbReference>
<feature type="region of interest" description="Disordered" evidence="5">
    <location>
        <begin position="1516"/>
        <end position="1539"/>
    </location>
</feature>
<feature type="region of interest" description="Disordered" evidence="5">
    <location>
        <begin position="1238"/>
        <end position="1356"/>
    </location>
</feature>
<feature type="compositionally biased region" description="Basic and acidic residues" evidence="5">
    <location>
        <begin position="863"/>
        <end position="875"/>
    </location>
</feature>
<proteinExistence type="predicted"/>
<feature type="compositionally biased region" description="Pro residues" evidence="5">
    <location>
        <begin position="1136"/>
        <end position="1147"/>
    </location>
</feature>
<feature type="compositionally biased region" description="Polar residues" evidence="5">
    <location>
        <begin position="575"/>
        <end position="584"/>
    </location>
</feature>
<feature type="region of interest" description="Disordered" evidence="5">
    <location>
        <begin position="5"/>
        <end position="30"/>
    </location>
</feature>
<feature type="compositionally biased region" description="Pro residues" evidence="5">
    <location>
        <begin position="1407"/>
        <end position="1418"/>
    </location>
</feature>
<feature type="compositionally biased region" description="Pro residues" evidence="5">
    <location>
        <begin position="1281"/>
        <end position="1300"/>
    </location>
</feature>
<feature type="compositionally biased region" description="Low complexity" evidence="5">
    <location>
        <begin position="1521"/>
        <end position="1538"/>
    </location>
</feature>
<feature type="compositionally biased region" description="Pro residues" evidence="5">
    <location>
        <begin position="227"/>
        <end position="239"/>
    </location>
</feature>
<evidence type="ECO:0000256" key="1">
    <source>
        <dbReference type="ARBA" id="ARBA00022723"/>
    </source>
</evidence>
<feature type="region of interest" description="Disordered" evidence="5">
    <location>
        <begin position="505"/>
        <end position="536"/>
    </location>
</feature>
<dbReference type="EMBL" id="HBUE01104763">
    <property type="protein sequence ID" value="CAG6486558.1"/>
    <property type="molecule type" value="Transcribed_RNA"/>
</dbReference>
<feature type="region of interest" description="Disordered" evidence="5">
    <location>
        <begin position="561"/>
        <end position="624"/>
    </location>
</feature>
<feature type="compositionally biased region" description="Low complexity" evidence="5">
    <location>
        <begin position="1084"/>
        <end position="1099"/>
    </location>
</feature>
<dbReference type="Pfam" id="PF21055">
    <property type="entry name" value="ZSWIM4-8_C"/>
    <property type="match status" value="1"/>
</dbReference>
<evidence type="ECO:0000259" key="6">
    <source>
        <dbReference type="PROSITE" id="PS50966"/>
    </source>
</evidence>
<feature type="compositionally biased region" description="Low complexity" evidence="5">
    <location>
        <begin position="1112"/>
        <end position="1135"/>
    </location>
</feature>
<accession>A0A8D8C3U6</accession>
<dbReference type="InterPro" id="IPR007527">
    <property type="entry name" value="Znf_SWIM"/>
</dbReference>
<feature type="compositionally biased region" description="Low complexity" evidence="5">
    <location>
        <begin position="157"/>
        <end position="168"/>
    </location>
</feature>